<organism evidence="10 11">
    <name type="scientific">Maribacter arcticus</name>
    <dbReference type="NCBI Taxonomy" id="561365"/>
    <lineage>
        <taxon>Bacteria</taxon>
        <taxon>Pseudomonadati</taxon>
        <taxon>Bacteroidota</taxon>
        <taxon>Flavobacteriia</taxon>
        <taxon>Flavobacteriales</taxon>
        <taxon>Flavobacteriaceae</taxon>
        <taxon>Maribacter</taxon>
    </lineage>
</organism>
<dbReference type="CDD" id="cd00082">
    <property type="entry name" value="HisKA"/>
    <property type="match status" value="1"/>
</dbReference>
<dbReference type="InterPro" id="IPR000700">
    <property type="entry name" value="PAS-assoc_C"/>
</dbReference>
<evidence type="ECO:0000313" key="11">
    <source>
        <dbReference type="Proteomes" id="UP000190339"/>
    </source>
</evidence>
<dbReference type="RefSeq" id="WP_079510673.1">
    <property type="nucleotide sequence ID" value="NZ_FUYL01000001.1"/>
</dbReference>
<dbReference type="AlphaFoldDB" id="A0A1T4ZUC1"/>
<dbReference type="InterPro" id="IPR036890">
    <property type="entry name" value="HATPase_C_sf"/>
</dbReference>
<proteinExistence type="predicted"/>
<dbReference type="SMART" id="SM00388">
    <property type="entry name" value="HisKA"/>
    <property type="match status" value="1"/>
</dbReference>
<dbReference type="Pfam" id="PF13426">
    <property type="entry name" value="PAS_9"/>
    <property type="match status" value="2"/>
</dbReference>
<evidence type="ECO:0000313" key="10">
    <source>
        <dbReference type="EMBL" id="SKB26109.1"/>
    </source>
</evidence>
<dbReference type="SMART" id="SM00387">
    <property type="entry name" value="HATPase_c"/>
    <property type="match status" value="1"/>
</dbReference>
<evidence type="ECO:0000256" key="5">
    <source>
        <dbReference type="ARBA" id="ARBA00022777"/>
    </source>
</evidence>
<dbReference type="InterPro" id="IPR003661">
    <property type="entry name" value="HisK_dim/P_dom"/>
</dbReference>
<evidence type="ECO:0000256" key="1">
    <source>
        <dbReference type="ARBA" id="ARBA00000085"/>
    </source>
</evidence>
<dbReference type="InterPro" id="IPR001610">
    <property type="entry name" value="PAC"/>
</dbReference>
<sequence length="503" mass="57426">MRIFQKNSNIFNLLSEGISEGIIVVNTEQVIVATNSSALEMFGYEKDELIGKPLDTLIPSRYHHNHDTHVENFIAKSGKRQMGHGRDLFGICKDSKEFPVEAGLNPFELDGATYVMALIIDITERKKKEKELSHWARIFNESLNEIFVFDADTFKFINVNKEAQRNIGYTMEELLKMTPAHIKPELSKLKFRELIQPLLNGDIEKLKFETVHGRKDGSSYPVEVHLQLSAMGENRAFVAIILDITERKNYTKKLEKTVDERTQQLTEALAVEKELNELKTRFLSLVSHEFKTPLSSILTSITLLGKYTQTEHQEKRDKHVNTIKKKVKYLDTILTDFLSVERLDSGKINYSIETFPLSKIVNEVIYDANMLLKAGQKINYPENIDDITIEFDEKTLELVLSNLVRNAIKYSPEDSIIDVQVAIEDNKLLLKIIDKGIGIPEEEQKHIFNRYFRAENALLTQGTGIGLNIAKQHLENLGASLEFSSEENKGSIFTVNIPLTHKS</sequence>
<dbReference type="SMART" id="SM00086">
    <property type="entry name" value="PAC"/>
    <property type="match status" value="2"/>
</dbReference>
<dbReference type="PROSITE" id="PS50112">
    <property type="entry name" value="PAS"/>
    <property type="match status" value="2"/>
</dbReference>
<keyword evidence="4" id="KW-0808">Transferase</keyword>
<dbReference type="PANTHER" id="PTHR43711">
    <property type="entry name" value="TWO-COMPONENT HISTIDINE KINASE"/>
    <property type="match status" value="1"/>
</dbReference>
<gene>
    <name evidence="10" type="ORF">SAMN05660866_00298</name>
</gene>
<dbReference type="PANTHER" id="PTHR43711:SF26">
    <property type="entry name" value="SENSOR HISTIDINE KINASE RCSC"/>
    <property type="match status" value="1"/>
</dbReference>
<feature type="domain" description="PAC" evidence="9">
    <location>
        <begin position="204"/>
        <end position="256"/>
    </location>
</feature>
<keyword evidence="6" id="KW-0902">Two-component regulatory system</keyword>
<dbReference type="NCBIfam" id="TIGR00229">
    <property type="entry name" value="sensory_box"/>
    <property type="match status" value="2"/>
</dbReference>
<keyword evidence="3" id="KW-0597">Phosphoprotein</keyword>
<accession>A0A1T4ZUC1</accession>
<dbReference type="PROSITE" id="PS50109">
    <property type="entry name" value="HIS_KIN"/>
    <property type="match status" value="1"/>
</dbReference>
<evidence type="ECO:0000259" key="7">
    <source>
        <dbReference type="PROSITE" id="PS50109"/>
    </source>
</evidence>
<evidence type="ECO:0000256" key="4">
    <source>
        <dbReference type="ARBA" id="ARBA00022679"/>
    </source>
</evidence>
<name>A0A1T4ZUC1_9FLAO</name>
<dbReference type="EMBL" id="FUYL01000001">
    <property type="protein sequence ID" value="SKB26109.1"/>
    <property type="molecule type" value="Genomic_DNA"/>
</dbReference>
<feature type="domain" description="PAS" evidence="8">
    <location>
        <begin position="131"/>
        <end position="175"/>
    </location>
</feature>
<dbReference type="Gene3D" id="1.10.287.130">
    <property type="match status" value="1"/>
</dbReference>
<evidence type="ECO:0000256" key="3">
    <source>
        <dbReference type="ARBA" id="ARBA00022553"/>
    </source>
</evidence>
<dbReference type="SUPFAM" id="SSF47384">
    <property type="entry name" value="Homodimeric domain of signal transducing histidine kinase"/>
    <property type="match status" value="1"/>
</dbReference>
<dbReference type="Gene3D" id="3.30.565.10">
    <property type="entry name" value="Histidine kinase-like ATPase, C-terminal domain"/>
    <property type="match status" value="1"/>
</dbReference>
<dbReference type="InterPro" id="IPR003594">
    <property type="entry name" value="HATPase_dom"/>
</dbReference>
<dbReference type="PROSITE" id="PS50113">
    <property type="entry name" value="PAC"/>
    <property type="match status" value="1"/>
</dbReference>
<dbReference type="InterPro" id="IPR000014">
    <property type="entry name" value="PAS"/>
</dbReference>
<dbReference type="SMART" id="SM00091">
    <property type="entry name" value="PAS"/>
    <property type="match status" value="2"/>
</dbReference>
<dbReference type="InterPro" id="IPR004358">
    <property type="entry name" value="Sig_transdc_His_kin-like_C"/>
</dbReference>
<feature type="domain" description="Histidine kinase" evidence="7">
    <location>
        <begin position="285"/>
        <end position="501"/>
    </location>
</feature>
<reference evidence="11" key="1">
    <citation type="submission" date="2017-02" db="EMBL/GenBank/DDBJ databases">
        <authorList>
            <person name="Varghese N."/>
            <person name="Submissions S."/>
        </authorList>
    </citation>
    <scope>NUCLEOTIDE SEQUENCE [LARGE SCALE GENOMIC DNA]</scope>
    <source>
        <strain evidence="11">DSM 23546</strain>
    </source>
</reference>
<feature type="domain" description="PAS" evidence="8">
    <location>
        <begin position="7"/>
        <end position="81"/>
    </location>
</feature>
<comment type="catalytic activity">
    <reaction evidence="1">
        <text>ATP + protein L-histidine = ADP + protein N-phospho-L-histidine.</text>
        <dbReference type="EC" id="2.7.13.3"/>
    </reaction>
</comment>
<dbReference type="InterPro" id="IPR035965">
    <property type="entry name" value="PAS-like_dom_sf"/>
</dbReference>
<dbReference type="PRINTS" id="PR00344">
    <property type="entry name" value="BCTRLSENSOR"/>
</dbReference>
<dbReference type="InterPro" id="IPR005467">
    <property type="entry name" value="His_kinase_dom"/>
</dbReference>
<dbReference type="GO" id="GO:0000155">
    <property type="term" value="F:phosphorelay sensor kinase activity"/>
    <property type="evidence" value="ECO:0007669"/>
    <property type="project" value="InterPro"/>
</dbReference>
<keyword evidence="5" id="KW-0418">Kinase</keyword>
<protein>
    <recommendedName>
        <fullName evidence="2">histidine kinase</fullName>
        <ecNumber evidence="2">2.7.13.3</ecNumber>
    </recommendedName>
</protein>
<dbReference type="STRING" id="561365.SAMN05660866_00298"/>
<dbReference type="SUPFAM" id="SSF55874">
    <property type="entry name" value="ATPase domain of HSP90 chaperone/DNA topoisomerase II/histidine kinase"/>
    <property type="match status" value="1"/>
</dbReference>
<dbReference type="InterPro" id="IPR050736">
    <property type="entry name" value="Sensor_HK_Regulatory"/>
</dbReference>
<dbReference type="Pfam" id="PF02518">
    <property type="entry name" value="HATPase_c"/>
    <property type="match status" value="1"/>
</dbReference>
<dbReference type="SUPFAM" id="SSF55785">
    <property type="entry name" value="PYP-like sensor domain (PAS domain)"/>
    <property type="match status" value="2"/>
</dbReference>
<evidence type="ECO:0000256" key="6">
    <source>
        <dbReference type="ARBA" id="ARBA00023012"/>
    </source>
</evidence>
<dbReference type="InterPro" id="IPR036097">
    <property type="entry name" value="HisK_dim/P_sf"/>
</dbReference>
<dbReference type="CDD" id="cd00075">
    <property type="entry name" value="HATPase"/>
    <property type="match status" value="1"/>
</dbReference>
<dbReference type="CDD" id="cd00130">
    <property type="entry name" value="PAS"/>
    <property type="match status" value="2"/>
</dbReference>
<dbReference type="Pfam" id="PF00512">
    <property type="entry name" value="HisKA"/>
    <property type="match status" value="1"/>
</dbReference>
<dbReference type="EC" id="2.7.13.3" evidence="2"/>
<evidence type="ECO:0000259" key="8">
    <source>
        <dbReference type="PROSITE" id="PS50112"/>
    </source>
</evidence>
<dbReference type="Proteomes" id="UP000190339">
    <property type="component" value="Unassembled WGS sequence"/>
</dbReference>
<evidence type="ECO:0000256" key="2">
    <source>
        <dbReference type="ARBA" id="ARBA00012438"/>
    </source>
</evidence>
<dbReference type="OrthoDB" id="9808408at2"/>
<keyword evidence="11" id="KW-1185">Reference proteome</keyword>
<dbReference type="Gene3D" id="3.30.450.20">
    <property type="entry name" value="PAS domain"/>
    <property type="match status" value="2"/>
</dbReference>
<evidence type="ECO:0000259" key="9">
    <source>
        <dbReference type="PROSITE" id="PS50113"/>
    </source>
</evidence>